<keyword evidence="1" id="KW-0472">Membrane</keyword>
<keyword evidence="1" id="KW-0812">Transmembrane</keyword>
<dbReference type="AlphaFoldDB" id="A0A0R2NXE6"/>
<feature type="transmembrane region" description="Helical" evidence="1">
    <location>
        <begin position="78"/>
        <end position="96"/>
    </location>
</feature>
<evidence type="ECO:0000256" key="1">
    <source>
        <dbReference type="SAM" id="Phobius"/>
    </source>
</evidence>
<keyword evidence="1" id="KW-1133">Transmembrane helix</keyword>
<feature type="transmembrane region" description="Helical" evidence="1">
    <location>
        <begin position="54"/>
        <end position="72"/>
    </location>
</feature>
<feature type="transmembrane region" description="Helical" evidence="1">
    <location>
        <begin position="542"/>
        <end position="559"/>
    </location>
</feature>
<protein>
    <recommendedName>
        <fullName evidence="4">Integral membrane protein</fullName>
    </recommendedName>
</protein>
<feature type="transmembrane region" description="Helical" evidence="1">
    <location>
        <begin position="160"/>
        <end position="187"/>
    </location>
</feature>
<name>A0A0R2NXE6_9LACO</name>
<feature type="transmembrane region" description="Helical" evidence="1">
    <location>
        <begin position="199"/>
        <end position="221"/>
    </location>
</feature>
<dbReference type="EMBL" id="AYGX02000047">
    <property type="protein sequence ID" value="KRO28291.1"/>
    <property type="molecule type" value="Genomic_DNA"/>
</dbReference>
<feature type="transmembrane region" description="Helical" evidence="1">
    <location>
        <begin position="254"/>
        <end position="275"/>
    </location>
</feature>
<evidence type="ECO:0008006" key="4">
    <source>
        <dbReference type="Google" id="ProtNLM"/>
    </source>
</evidence>
<reference evidence="2 3" key="1">
    <citation type="journal article" date="2015" name="Genome Announc.">
        <title>Expanding the biotechnology potential of lactobacilli through comparative genomics of 213 strains and associated genera.</title>
        <authorList>
            <person name="Sun Z."/>
            <person name="Harris H.M."/>
            <person name="McCann A."/>
            <person name="Guo C."/>
            <person name="Argimon S."/>
            <person name="Zhang W."/>
            <person name="Yang X."/>
            <person name="Jeffery I.B."/>
            <person name="Cooney J.C."/>
            <person name="Kagawa T.F."/>
            <person name="Liu W."/>
            <person name="Song Y."/>
            <person name="Salvetti E."/>
            <person name="Wrobel A."/>
            <person name="Rasinkangas P."/>
            <person name="Parkhill J."/>
            <person name="Rea M.C."/>
            <person name="O'Sullivan O."/>
            <person name="Ritari J."/>
            <person name="Douillard F.P."/>
            <person name="Paul Ross R."/>
            <person name="Yang R."/>
            <person name="Briner A.E."/>
            <person name="Felis G.E."/>
            <person name="de Vos W.M."/>
            <person name="Barrangou R."/>
            <person name="Klaenhammer T.R."/>
            <person name="Caufield P.W."/>
            <person name="Cui Y."/>
            <person name="Zhang H."/>
            <person name="O'Toole P.W."/>
        </authorList>
    </citation>
    <scope>NUCLEOTIDE SEQUENCE [LARGE SCALE GENOMIC DNA]</scope>
    <source>
        <strain evidence="2 3">DSM 21115</strain>
    </source>
</reference>
<sequence length="575" mass="64779">MVSPLVFNRTAIMGVDTYFHYNRVYEAAMQLQHHNFSFLNLYSFQQAGRVVNQLYSPLLTYLFGGLLLVVGSWFRFQILSILILNFTAGLTMYWAARRLRFSRHTAVALGMMYLSSLSIYSFIFGTNWRAFALAWVPLLIEPMKNFYHGDWSFRAMVSLGLIIGVIAQAQMMTMLLALPVLIPFFVVGLFKSRHLGRSLGYLGAAILTALVLCFNLIMPFLDLVKTNTLLPPAQQKLTSGVTDFILPFSSSNAAISNFVVFIVFYLGIAGLIYYWRTTSLFTKLLLITALVYIVLGTNLMPWQTIQKSWPALSNFLQLPRRFGIIGVPLLLLGSVNLCQDVIGSDPQRPANKLVNFAAVCFALISVLSLTVAVQQATDQFDNASVSLAKGFQAQPGFINSHRYHGKKVTKVTQMQPILHAKNTALLIKVIDRTTPDYVPIKKFNRKTHYYSLYNKLIIKPKAKYHYTVKAGGKLQLTWYQTKAASKRGIPVVAYTNSQITLNGQRLTAAQLHKTTLGTLRLKTPAGKNTLTVTYQPHKLTTILTWTSVIAWLAGLIWLADRWRRSWQRAEKAPAH</sequence>
<feature type="transmembrane region" description="Helical" evidence="1">
    <location>
        <begin position="354"/>
        <end position="373"/>
    </location>
</feature>
<gene>
    <name evidence="2" type="ORF">DY78_GL002529</name>
</gene>
<comment type="caution">
    <text evidence="2">The sequence shown here is derived from an EMBL/GenBank/DDBJ whole genome shotgun (WGS) entry which is preliminary data.</text>
</comment>
<dbReference type="Proteomes" id="UP000050920">
    <property type="component" value="Unassembled WGS sequence"/>
</dbReference>
<evidence type="ECO:0000313" key="3">
    <source>
        <dbReference type="Proteomes" id="UP000050920"/>
    </source>
</evidence>
<keyword evidence="3" id="KW-1185">Reference proteome</keyword>
<feature type="transmembrane region" description="Helical" evidence="1">
    <location>
        <begin position="117"/>
        <end position="140"/>
    </location>
</feature>
<organism evidence="2 3">
    <name type="scientific">Lactiplantibacillus fabifermentans DSM 21115</name>
    <dbReference type="NCBI Taxonomy" id="1413187"/>
    <lineage>
        <taxon>Bacteria</taxon>
        <taxon>Bacillati</taxon>
        <taxon>Bacillota</taxon>
        <taxon>Bacilli</taxon>
        <taxon>Lactobacillales</taxon>
        <taxon>Lactobacillaceae</taxon>
        <taxon>Lactiplantibacillus</taxon>
    </lineage>
</organism>
<feature type="transmembrane region" description="Helical" evidence="1">
    <location>
        <begin position="284"/>
        <end position="302"/>
    </location>
</feature>
<feature type="transmembrane region" description="Helical" evidence="1">
    <location>
        <begin position="322"/>
        <end position="342"/>
    </location>
</feature>
<accession>A0A0R2NXE6</accession>
<proteinExistence type="predicted"/>
<evidence type="ECO:0000313" key="2">
    <source>
        <dbReference type="EMBL" id="KRO28291.1"/>
    </source>
</evidence>